<reference evidence="2 3" key="1">
    <citation type="journal article" date="2016" name="Mol. Biol. Evol.">
        <title>Comparative Genomics of Early-Diverging Mushroom-Forming Fungi Provides Insights into the Origins of Lignocellulose Decay Capabilities.</title>
        <authorList>
            <person name="Nagy L.G."/>
            <person name="Riley R."/>
            <person name="Tritt A."/>
            <person name="Adam C."/>
            <person name="Daum C."/>
            <person name="Floudas D."/>
            <person name="Sun H."/>
            <person name="Yadav J.S."/>
            <person name="Pangilinan J."/>
            <person name="Larsson K.H."/>
            <person name="Matsuura K."/>
            <person name="Barry K."/>
            <person name="Labutti K."/>
            <person name="Kuo R."/>
            <person name="Ohm R.A."/>
            <person name="Bhattacharya S.S."/>
            <person name="Shirouzu T."/>
            <person name="Yoshinaga Y."/>
            <person name="Martin F.M."/>
            <person name="Grigoriev I.V."/>
            <person name="Hibbett D.S."/>
        </authorList>
    </citation>
    <scope>NUCLEOTIDE SEQUENCE [LARGE SCALE GENOMIC DNA]</scope>
    <source>
        <strain evidence="2 3">HHB12029</strain>
    </source>
</reference>
<accession>A0A166MBT5</accession>
<gene>
    <name evidence="2" type="ORF">EXIGLDRAFT_784672</name>
</gene>
<feature type="compositionally biased region" description="Polar residues" evidence="1">
    <location>
        <begin position="7"/>
        <end position="19"/>
    </location>
</feature>
<dbReference type="AlphaFoldDB" id="A0A166MBT5"/>
<feature type="compositionally biased region" description="Basic and acidic residues" evidence="1">
    <location>
        <begin position="24"/>
        <end position="68"/>
    </location>
</feature>
<evidence type="ECO:0000256" key="1">
    <source>
        <dbReference type="SAM" id="MobiDB-lite"/>
    </source>
</evidence>
<keyword evidence="3" id="KW-1185">Reference proteome</keyword>
<evidence type="ECO:0000313" key="3">
    <source>
        <dbReference type="Proteomes" id="UP000077266"/>
    </source>
</evidence>
<organism evidence="2 3">
    <name type="scientific">Exidia glandulosa HHB12029</name>
    <dbReference type="NCBI Taxonomy" id="1314781"/>
    <lineage>
        <taxon>Eukaryota</taxon>
        <taxon>Fungi</taxon>
        <taxon>Dikarya</taxon>
        <taxon>Basidiomycota</taxon>
        <taxon>Agaricomycotina</taxon>
        <taxon>Agaricomycetes</taxon>
        <taxon>Auriculariales</taxon>
        <taxon>Exidiaceae</taxon>
        <taxon>Exidia</taxon>
    </lineage>
</organism>
<dbReference type="Proteomes" id="UP000077266">
    <property type="component" value="Unassembled WGS sequence"/>
</dbReference>
<proteinExistence type="predicted"/>
<dbReference type="InParanoid" id="A0A166MBT5"/>
<name>A0A166MBT5_EXIGL</name>
<dbReference type="EMBL" id="KV427444">
    <property type="protein sequence ID" value="KZV77862.1"/>
    <property type="molecule type" value="Genomic_DNA"/>
</dbReference>
<sequence length="129" mass="14272">MHHRASPTHTTDKSSVNVGQGQGAKERISEEGDGRKREGTTRRAREDDDMEQREKFRGEKRATYENDMRAIGATKSSLNTRSDEQRDGVAPKATPYTNTSLTPAVTGRKKLVEGSGRLRQEVNADAVVT</sequence>
<evidence type="ECO:0000313" key="2">
    <source>
        <dbReference type="EMBL" id="KZV77862.1"/>
    </source>
</evidence>
<feature type="region of interest" description="Disordered" evidence="1">
    <location>
        <begin position="1"/>
        <end position="105"/>
    </location>
</feature>
<protein>
    <submittedName>
        <fullName evidence="2">Uncharacterized protein</fullName>
    </submittedName>
</protein>